<sequence length="199" mass="22758">MVANSISFKHPSQKIYATLPPPISDLDDIITCIFTGPNPPTQEDLKWMLLLVHRQKVLGALEWLKLNHIDYTDLEISHKLLEEYTEGVPPLVIDYCRDSGYQPAEARSVNDMGNEDGTETGPFHCLATFANRRKILVVGRSADPESLWHNGCLYPQIFPWLFHYDLGAHSDVTHKGKMSAASHIRWLLMYYDKCFQLDE</sequence>
<protein>
    <recommendedName>
        <fullName evidence="1">DUF6570 domain-containing protein</fullName>
    </recommendedName>
</protein>
<gene>
    <name evidence="2" type="ORF">PAXINDRAFT_164182</name>
</gene>
<organism evidence="2 3">
    <name type="scientific">Paxillus involutus ATCC 200175</name>
    <dbReference type="NCBI Taxonomy" id="664439"/>
    <lineage>
        <taxon>Eukaryota</taxon>
        <taxon>Fungi</taxon>
        <taxon>Dikarya</taxon>
        <taxon>Basidiomycota</taxon>
        <taxon>Agaricomycotina</taxon>
        <taxon>Agaricomycetes</taxon>
        <taxon>Agaricomycetidae</taxon>
        <taxon>Boletales</taxon>
        <taxon>Paxilineae</taxon>
        <taxon>Paxillaceae</taxon>
        <taxon>Paxillus</taxon>
    </lineage>
</organism>
<proteinExistence type="predicted"/>
<dbReference type="OrthoDB" id="432234at2759"/>
<dbReference type="HOGENOM" id="CLU_090397_0_0_1"/>
<reference evidence="3" key="2">
    <citation type="submission" date="2015-01" db="EMBL/GenBank/DDBJ databases">
        <title>Evolutionary Origins and Diversification of the Mycorrhizal Mutualists.</title>
        <authorList>
            <consortium name="DOE Joint Genome Institute"/>
            <consortium name="Mycorrhizal Genomics Consortium"/>
            <person name="Kohler A."/>
            <person name="Kuo A."/>
            <person name="Nagy L.G."/>
            <person name="Floudas D."/>
            <person name="Copeland A."/>
            <person name="Barry K.W."/>
            <person name="Cichocki N."/>
            <person name="Veneault-Fourrey C."/>
            <person name="LaButti K."/>
            <person name="Lindquist E.A."/>
            <person name="Lipzen A."/>
            <person name="Lundell T."/>
            <person name="Morin E."/>
            <person name="Murat C."/>
            <person name="Riley R."/>
            <person name="Ohm R."/>
            <person name="Sun H."/>
            <person name="Tunlid A."/>
            <person name="Henrissat B."/>
            <person name="Grigoriev I.V."/>
            <person name="Hibbett D.S."/>
            <person name="Martin F."/>
        </authorList>
    </citation>
    <scope>NUCLEOTIDE SEQUENCE [LARGE SCALE GENOMIC DNA]</scope>
    <source>
        <strain evidence="3">ATCC 200175</strain>
    </source>
</reference>
<reference evidence="2 3" key="1">
    <citation type="submission" date="2014-06" db="EMBL/GenBank/DDBJ databases">
        <authorList>
            <consortium name="DOE Joint Genome Institute"/>
            <person name="Kuo A."/>
            <person name="Kohler A."/>
            <person name="Nagy L.G."/>
            <person name="Floudas D."/>
            <person name="Copeland A."/>
            <person name="Barry K.W."/>
            <person name="Cichocki N."/>
            <person name="Veneault-Fourrey C."/>
            <person name="LaButti K."/>
            <person name="Lindquist E.A."/>
            <person name="Lipzen A."/>
            <person name="Lundell T."/>
            <person name="Morin E."/>
            <person name="Murat C."/>
            <person name="Sun H."/>
            <person name="Tunlid A."/>
            <person name="Henrissat B."/>
            <person name="Grigoriev I.V."/>
            <person name="Hibbett D.S."/>
            <person name="Martin F."/>
            <person name="Nordberg H.P."/>
            <person name="Cantor M.N."/>
            <person name="Hua S.X."/>
        </authorList>
    </citation>
    <scope>NUCLEOTIDE SEQUENCE [LARGE SCALE GENOMIC DNA]</scope>
    <source>
        <strain evidence="2 3">ATCC 200175</strain>
    </source>
</reference>
<evidence type="ECO:0000313" key="2">
    <source>
        <dbReference type="EMBL" id="KIJ11045.1"/>
    </source>
</evidence>
<feature type="domain" description="DUF6570" evidence="1">
    <location>
        <begin position="1"/>
        <end position="81"/>
    </location>
</feature>
<dbReference type="Pfam" id="PF20209">
    <property type="entry name" value="DUF6570"/>
    <property type="match status" value="1"/>
</dbReference>
<dbReference type="InterPro" id="IPR046700">
    <property type="entry name" value="DUF6570"/>
</dbReference>
<name>A0A0C9T5Q6_PAXIN</name>
<dbReference type="Proteomes" id="UP000053647">
    <property type="component" value="Unassembled WGS sequence"/>
</dbReference>
<evidence type="ECO:0000259" key="1">
    <source>
        <dbReference type="Pfam" id="PF20209"/>
    </source>
</evidence>
<accession>A0A0C9T5Q6</accession>
<keyword evidence="3" id="KW-1185">Reference proteome</keyword>
<dbReference type="AlphaFoldDB" id="A0A0C9T5Q6"/>
<dbReference type="EMBL" id="KN819388">
    <property type="protein sequence ID" value="KIJ11045.1"/>
    <property type="molecule type" value="Genomic_DNA"/>
</dbReference>
<evidence type="ECO:0000313" key="3">
    <source>
        <dbReference type="Proteomes" id="UP000053647"/>
    </source>
</evidence>